<dbReference type="InterPro" id="IPR029033">
    <property type="entry name" value="His_PPase_superfam"/>
</dbReference>
<proteinExistence type="inferred from homology"/>
<dbReference type="GO" id="GO:0016791">
    <property type="term" value="F:phosphatase activity"/>
    <property type="evidence" value="ECO:0007669"/>
    <property type="project" value="TreeGrafter"/>
</dbReference>
<dbReference type="EMBL" id="KI913960">
    <property type="protein sequence ID" value="ETW03232.1"/>
    <property type="molecule type" value="Genomic_DNA"/>
</dbReference>
<dbReference type="InterPro" id="IPR050645">
    <property type="entry name" value="Histidine_acid_phosphatase"/>
</dbReference>
<evidence type="ECO:0000256" key="1">
    <source>
        <dbReference type="ARBA" id="ARBA00005375"/>
    </source>
</evidence>
<dbReference type="CDD" id="cd07061">
    <property type="entry name" value="HP_HAP_like"/>
    <property type="match status" value="1"/>
</dbReference>
<dbReference type="OrthoDB" id="10257284at2759"/>
<dbReference type="SUPFAM" id="SSF53254">
    <property type="entry name" value="Phosphoglycerate mutase-like"/>
    <property type="match status" value="1"/>
</dbReference>
<dbReference type="Gene3D" id="3.40.50.1240">
    <property type="entry name" value="Phosphoglycerate mutase-like"/>
    <property type="match status" value="1"/>
</dbReference>
<reference evidence="5" key="1">
    <citation type="submission" date="2013-12" db="EMBL/GenBank/DDBJ databases">
        <title>The Genome Sequence of Aphanomyces invadans NJM9701.</title>
        <authorList>
            <consortium name="The Broad Institute Genomics Platform"/>
            <person name="Russ C."/>
            <person name="Tyler B."/>
            <person name="van West P."/>
            <person name="Dieguez-Uribeondo J."/>
            <person name="Young S.K."/>
            <person name="Zeng Q."/>
            <person name="Gargeya S."/>
            <person name="Fitzgerald M."/>
            <person name="Abouelleil A."/>
            <person name="Alvarado L."/>
            <person name="Chapman S.B."/>
            <person name="Gainer-Dewar J."/>
            <person name="Goldberg J."/>
            <person name="Griggs A."/>
            <person name="Gujja S."/>
            <person name="Hansen M."/>
            <person name="Howarth C."/>
            <person name="Imamovic A."/>
            <person name="Ireland A."/>
            <person name="Larimer J."/>
            <person name="McCowan C."/>
            <person name="Murphy C."/>
            <person name="Pearson M."/>
            <person name="Poon T.W."/>
            <person name="Priest M."/>
            <person name="Roberts A."/>
            <person name="Saif S."/>
            <person name="Shea T."/>
            <person name="Sykes S."/>
            <person name="Wortman J."/>
            <person name="Nusbaum C."/>
            <person name="Birren B."/>
        </authorList>
    </citation>
    <scope>NUCLEOTIDE SEQUENCE [LARGE SCALE GENOMIC DNA]</scope>
    <source>
        <strain evidence="5">NJM9701</strain>
    </source>
</reference>
<dbReference type="VEuPathDB" id="FungiDB:H310_05632"/>
<dbReference type="PROSITE" id="PS00778">
    <property type="entry name" value="HIS_ACID_PHOSPHAT_2"/>
    <property type="match status" value="1"/>
</dbReference>
<sequence>MTFQMNMGATMAAAIILLLPHASSHKYPAYCAKDMSLSAIQPLERSLASSVELVQVQIVVRHGARAPCFPDVCWKDYNEEWNCNMRELSRPVLSDFDGSHDKSTYNLEFAKVFTGGRNIRRGNCSVGQLIDEGFHQELQNAKHFRDAYVTAERGLFAPNEAVDVTDATDVRFESSDVPRTLQSGQTIVQGMFPTVAYPKQPVPWHTQDKAVSIIFPNEANCPALASVAADWLSSSELHEWRMEPPNVDLDWALEEALASYSSNSLFDCLMTSKCTNRPLPLSDELFHLAAKREEAVAIMQYVFRDSIYSKIAMKEFLQAVMSRFVAATIPNQRHLRLALYAAHDSSLMALLAALGGTAWLTEWVPYASHLIFELYQSKSSPDAAHRFFVRVLYQGQPVLLGRCTNELCPVGELVALVDEMPSCDVPTTSNHSVPAVKHVPMMLMLVSGLAVGGGIGFIVARRALGSLGYTYQRLD</sequence>
<dbReference type="EMBL" id="KI913960">
    <property type="protein sequence ID" value="ETW03233.1"/>
    <property type="molecule type" value="Genomic_DNA"/>
</dbReference>
<gene>
    <name evidence="5" type="ORF">H310_05632</name>
</gene>
<keyword evidence="3" id="KW-0472">Membrane</keyword>
<protein>
    <submittedName>
        <fullName evidence="5">Uncharacterized protein</fullName>
    </submittedName>
</protein>
<dbReference type="GeneID" id="20082682"/>
<name>A0A024UC65_9STRA</name>
<dbReference type="InterPro" id="IPR000560">
    <property type="entry name" value="His_Pase_clade-2"/>
</dbReference>
<keyword evidence="3" id="KW-1133">Transmembrane helix</keyword>
<organism evidence="5">
    <name type="scientific">Aphanomyces invadans</name>
    <dbReference type="NCBI Taxonomy" id="157072"/>
    <lineage>
        <taxon>Eukaryota</taxon>
        <taxon>Sar</taxon>
        <taxon>Stramenopiles</taxon>
        <taxon>Oomycota</taxon>
        <taxon>Saprolegniomycetes</taxon>
        <taxon>Saprolegniales</taxon>
        <taxon>Verrucalvaceae</taxon>
        <taxon>Aphanomyces</taxon>
    </lineage>
</organism>
<dbReference type="InterPro" id="IPR033379">
    <property type="entry name" value="Acid_Pase_AS"/>
</dbReference>
<comment type="similarity">
    <text evidence="1">Belongs to the histidine acid phosphatase family.</text>
</comment>
<feature type="transmembrane region" description="Helical" evidence="3">
    <location>
        <begin position="439"/>
        <end position="460"/>
    </location>
</feature>
<dbReference type="Pfam" id="PF00328">
    <property type="entry name" value="His_Phos_2"/>
    <property type="match status" value="1"/>
</dbReference>
<evidence type="ECO:0000256" key="2">
    <source>
        <dbReference type="ARBA" id="ARBA00022801"/>
    </source>
</evidence>
<dbReference type="RefSeq" id="XP_008868616.1">
    <property type="nucleotide sequence ID" value="XM_008870394.1"/>
</dbReference>
<dbReference type="RefSeq" id="XP_008868617.1">
    <property type="nucleotide sequence ID" value="XM_008870395.1"/>
</dbReference>
<dbReference type="AlphaFoldDB" id="A0A024UC65"/>
<evidence type="ECO:0000256" key="4">
    <source>
        <dbReference type="SAM" id="SignalP"/>
    </source>
</evidence>
<dbReference type="PANTHER" id="PTHR11567:SF110">
    <property type="entry name" value="2-PHOSPHOXYLOSE PHOSPHATASE 1"/>
    <property type="match status" value="1"/>
</dbReference>
<accession>A0A024UC65</accession>
<keyword evidence="4" id="KW-0732">Signal</keyword>
<dbReference type="eggNOG" id="KOG3720">
    <property type="taxonomic scope" value="Eukaryota"/>
</dbReference>
<dbReference type="PROSITE" id="PS00616">
    <property type="entry name" value="HIS_ACID_PHOSPHAT_1"/>
    <property type="match status" value="1"/>
</dbReference>
<feature type="chain" id="PRO_5007368752" evidence="4">
    <location>
        <begin position="25"/>
        <end position="475"/>
    </location>
</feature>
<evidence type="ECO:0000313" key="5">
    <source>
        <dbReference type="EMBL" id="ETW03233.1"/>
    </source>
</evidence>
<keyword evidence="2" id="KW-0378">Hydrolase</keyword>
<dbReference type="PANTHER" id="PTHR11567">
    <property type="entry name" value="ACID PHOSPHATASE-RELATED"/>
    <property type="match status" value="1"/>
</dbReference>
<evidence type="ECO:0000256" key="3">
    <source>
        <dbReference type="SAM" id="Phobius"/>
    </source>
</evidence>
<feature type="signal peptide" evidence="4">
    <location>
        <begin position="1"/>
        <end position="24"/>
    </location>
</feature>
<keyword evidence="3" id="KW-0812">Transmembrane</keyword>
<dbReference type="STRING" id="157072.A0A024UC65"/>